<sequence length="798" mass="92382">MKNQIKIIAFLFFFLIHWANAQSPTAAPSYIAFENGKGYFPLAIEGKTASLYTDKEEFAGVVRALKNLQSDLKKVTGTEPNFAQNTDFKEKNIVLVGTLGKNKAIDDLVKSGKLNVKEIQGKWETFLIQTIEKPFKDVEKALVIVGSDKRGTIFGIYDLSAQIGVSPWYWWADVPVKQQNNLFVKAGKFSAGEPHVKYRGIFINDEAPAFSGWAWEKFGGFKSKMYENVFELILRLKGNFLWPAMWGNAFYDDDPLNPKLADEYGVVIGTSHHEPMMRAHDEWRRYGSGKWNYTVNDSVLRDFWRKSLQRMGNYESLVTVGMRGDGDEPMTEGTQIALLEKIVKDQRQIIQEVTGKKAEETPQVWALYKEVQDYYDKGMRVDDDITLLLCDDNWGNICKLPNLAEKPRKGGYGIYYHFDYVGGPRNYKWLNTNPIARVWEQMHLAYQYKARQIWIVNVGDIKPMEFPISFFLDYAWNPTKIQAEDLQKYTEWWASQQFGNQYAKEIAEMLTKYTKYNGRRKPELLSPDTYSLFYYKEAETVVEEYNGLARRAEFLYNFIPAQQKDAFFQLVLHPIKACANLNELYLTVAKNRLYAQQGRLATNDLADKARKLFEKDAEISNFYHKNVANGKWNHFMSQTHIGYTYWQQPPNNVMPDVKIIHPSSENAEMAIAMEGSEKFWTNPHKDIVLPTFHSLKREAFYFEVFNRGQKPFECSIETENSWVRLSFAKGMIEKEQRVWVNIDWEKVPLGKTEATIKVKDARGKIIPIKLNLENITLPADFKGFVEKSWLRVYGSGAF</sequence>
<dbReference type="InterPro" id="IPR029018">
    <property type="entry name" value="Hex-like_dom2"/>
</dbReference>
<dbReference type="EMBL" id="FONY01000001">
    <property type="protein sequence ID" value="SFE44126.1"/>
    <property type="molecule type" value="Genomic_DNA"/>
</dbReference>
<accession>A0A1I2AJR4</accession>
<dbReference type="GO" id="GO:0005975">
    <property type="term" value="P:carbohydrate metabolic process"/>
    <property type="evidence" value="ECO:0007669"/>
    <property type="project" value="UniProtKB-ARBA"/>
</dbReference>
<organism evidence="3 4">
    <name type="scientific">Thermoflexibacter ruber</name>
    <dbReference type="NCBI Taxonomy" id="1003"/>
    <lineage>
        <taxon>Bacteria</taxon>
        <taxon>Pseudomonadati</taxon>
        <taxon>Bacteroidota</taxon>
        <taxon>Cytophagia</taxon>
        <taxon>Cytophagales</taxon>
        <taxon>Thermoflexibacteraceae</taxon>
        <taxon>Thermoflexibacter</taxon>
    </lineage>
</organism>
<evidence type="ECO:0000256" key="1">
    <source>
        <dbReference type="ARBA" id="ARBA00022801"/>
    </source>
</evidence>
<evidence type="ECO:0000313" key="4">
    <source>
        <dbReference type="Proteomes" id="UP000199513"/>
    </source>
</evidence>
<gene>
    <name evidence="3" type="ORF">SAMN04488541_1001199</name>
</gene>
<dbReference type="InterPro" id="IPR042301">
    <property type="entry name" value="GH115_sf"/>
</dbReference>
<dbReference type="AlphaFoldDB" id="A0A1I2AJR4"/>
<feature type="chain" id="PRO_5011560635" evidence="2">
    <location>
        <begin position="22"/>
        <end position="798"/>
    </location>
</feature>
<reference evidence="3 4" key="1">
    <citation type="submission" date="2016-10" db="EMBL/GenBank/DDBJ databases">
        <authorList>
            <person name="de Groot N.N."/>
        </authorList>
    </citation>
    <scope>NUCLEOTIDE SEQUENCE [LARGE SCALE GENOMIC DNA]</scope>
    <source>
        <strain>GEY</strain>
        <strain evidence="4">DSM 9560</strain>
    </source>
</reference>
<dbReference type="SUPFAM" id="SSF55545">
    <property type="entry name" value="beta-N-acetylhexosaminidase-like domain"/>
    <property type="match status" value="1"/>
</dbReference>
<dbReference type="GO" id="GO:0016787">
    <property type="term" value="F:hydrolase activity"/>
    <property type="evidence" value="ECO:0007669"/>
    <property type="project" value="UniProtKB-KW"/>
</dbReference>
<dbReference type="Gene3D" id="3.20.20.520">
    <property type="entry name" value="Glycosyl hydrolase family 115"/>
    <property type="match status" value="1"/>
</dbReference>
<dbReference type="Gene3D" id="1.20.58.2150">
    <property type="match status" value="1"/>
</dbReference>
<dbReference type="Pfam" id="PF15979">
    <property type="entry name" value="Glyco_hydro_115"/>
    <property type="match status" value="1"/>
</dbReference>
<evidence type="ECO:0000313" key="3">
    <source>
        <dbReference type="EMBL" id="SFE44126.1"/>
    </source>
</evidence>
<keyword evidence="2" id="KW-0732">Signal</keyword>
<name>A0A1I2AJR4_9BACT</name>
<protein>
    <submittedName>
        <fullName evidence="3">Glycosyl hydrolase family 67 N-terminus</fullName>
    </submittedName>
</protein>
<dbReference type="InterPro" id="IPR031924">
    <property type="entry name" value="GH115"/>
</dbReference>
<keyword evidence="1 3" id="KW-0378">Hydrolase</keyword>
<dbReference type="Gene3D" id="3.30.379.10">
    <property type="entry name" value="Chitobiase/beta-hexosaminidase domain 2-like"/>
    <property type="match status" value="1"/>
</dbReference>
<dbReference type="STRING" id="1003.SAMN04488541_1001199"/>
<dbReference type="RefSeq" id="WP_221407606.1">
    <property type="nucleotide sequence ID" value="NZ_FONY01000001.1"/>
</dbReference>
<feature type="signal peptide" evidence="2">
    <location>
        <begin position="1"/>
        <end position="21"/>
    </location>
</feature>
<dbReference type="Proteomes" id="UP000199513">
    <property type="component" value="Unassembled WGS sequence"/>
</dbReference>
<keyword evidence="4" id="KW-1185">Reference proteome</keyword>
<proteinExistence type="predicted"/>
<evidence type="ECO:0000256" key="2">
    <source>
        <dbReference type="SAM" id="SignalP"/>
    </source>
</evidence>
<dbReference type="PANTHER" id="PTHR37842">
    <property type="match status" value="1"/>
</dbReference>
<dbReference type="PANTHER" id="PTHR37842:SF2">
    <property type="entry name" value="GYLCOSYL HYDROLASE 115 C-TERMINAL DOMAIN-CONTAINING PROTEIN"/>
    <property type="match status" value="1"/>
</dbReference>